<gene>
    <name evidence="5" type="ORF">DUT91_22985</name>
</gene>
<evidence type="ECO:0000313" key="6">
    <source>
        <dbReference type="Proteomes" id="UP000253420"/>
    </source>
</evidence>
<keyword evidence="6" id="KW-1185">Reference proteome</keyword>
<evidence type="ECO:0000313" key="5">
    <source>
        <dbReference type="EMBL" id="RCS21606.1"/>
    </source>
</evidence>
<keyword evidence="3 5" id="KW-0012">Acyltransferase</keyword>
<evidence type="ECO:0000259" key="4">
    <source>
        <dbReference type="SMART" id="SM00563"/>
    </source>
</evidence>
<name>A0A368JWS3_9HYPH</name>
<keyword evidence="2 5" id="KW-0808">Transferase</keyword>
<accession>A0A368JWS3</accession>
<dbReference type="CDD" id="cd07989">
    <property type="entry name" value="LPLAT_AGPAT-like"/>
    <property type="match status" value="1"/>
</dbReference>
<dbReference type="RefSeq" id="WP_114442779.1">
    <property type="nucleotide sequence ID" value="NZ_QOZG01000021.1"/>
</dbReference>
<reference evidence="5 6" key="1">
    <citation type="submission" date="2018-07" db="EMBL/GenBank/DDBJ databases">
        <title>The draft genome of Phyllobacterium salinisoli.</title>
        <authorList>
            <person name="Liu L."/>
            <person name="Li L."/>
            <person name="Zhang X."/>
            <person name="Liang L."/>
        </authorList>
    </citation>
    <scope>NUCLEOTIDE SEQUENCE [LARGE SCALE GENOMIC DNA]</scope>
    <source>
        <strain evidence="5 6">LLAN61</strain>
    </source>
</reference>
<dbReference type="EMBL" id="QOZG01000021">
    <property type="protein sequence ID" value="RCS21606.1"/>
    <property type="molecule type" value="Genomic_DNA"/>
</dbReference>
<dbReference type="PANTHER" id="PTHR10434">
    <property type="entry name" value="1-ACYL-SN-GLYCEROL-3-PHOSPHATE ACYLTRANSFERASE"/>
    <property type="match status" value="1"/>
</dbReference>
<dbReference type="GO" id="GO:0003841">
    <property type="term" value="F:1-acylglycerol-3-phosphate O-acyltransferase activity"/>
    <property type="evidence" value="ECO:0007669"/>
    <property type="project" value="TreeGrafter"/>
</dbReference>
<dbReference type="OrthoDB" id="9808424at2"/>
<dbReference type="SUPFAM" id="SSF69593">
    <property type="entry name" value="Glycerol-3-phosphate (1)-acyltransferase"/>
    <property type="match status" value="1"/>
</dbReference>
<evidence type="ECO:0000256" key="1">
    <source>
        <dbReference type="ARBA" id="ARBA00005189"/>
    </source>
</evidence>
<dbReference type="Pfam" id="PF01553">
    <property type="entry name" value="Acyltransferase"/>
    <property type="match status" value="1"/>
</dbReference>
<dbReference type="Proteomes" id="UP000253420">
    <property type="component" value="Unassembled WGS sequence"/>
</dbReference>
<comment type="pathway">
    <text evidence="1">Lipid metabolism.</text>
</comment>
<dbReference type="GO" id="GO:0006654">
    <property type="term" value="P:phosphatidic acid biosynthetic process"/>
    <property type="evidence" value="ECO:0007669"/>
    <property type="project" value="TreeGrafter"/>
</dbReference>
<organism evidence="5 6">
    <name type="scientific">Phyllobacterium salinisoli</name>
    <dbReference type="NCBI Taxonomy" id="1899321"/>
    <lineage>
        <taxon>Bacteria</taxon>
        <taxon>Pseudomonadati</taxon>
        <taxon>Pseudomonadota</taxon>
        <taxon>Alphaproteobacteria</taxon>
        <taxon>Hyphomicrobiales</taxon>
        <taxon>Phyllobacteriaceae</taxon>
        <taxon>Phyllobacterium</taxon>
    </lineage>
</organism>
<feature type="domain" description="Phospholipid/glycerol acyltransferase" evidence="4">
    <location>
        <begin position="34"/>
        <end position="156"/>
    </location>
</feature>
<evidence type="ECO:0000256" key="2">
    <source>
        <dbReference type="ARBA" id="ARBA00022679"/>
    </source>
</evidence>
<sequence length="209" mass="23286">MLAKFVSGLIVGFARFITAVRGNWEGIDPADEQRIYFANHASHGDFVLIWTVLPPRLRRRTRPVAGADYWRKGRLKRFIGQNVFNALLIERHREKRTEDPVALMTAALDEGASLIVFPEGTRNTGDTRLLPFKSGLYHLAMARSSVDLVPVWVENLNRVMPKGEIVPIPLICTVTFGAPLRVGEAEAKQDFIARAEAALLALSPKTTVL</sequence>
<dbReference type="InterPro" id="IPR002123">
    <property type="entry name" value="Plipid/glycerol_acylTrfase"/>
</dbReference>
<comment type="caution">
    <text evidence="5">The sequence shown here is derived from an EMBL/GenBank/DDBJ whole genome shotgun (WGS) entry which is preliminary data.</text>
</comment>
<protein>
    <submittedName>
        <fullName evidence="5">1-acyl-sn-glycerol-3-phosphate acyltransferase</fullName>
    </submittedName>
</protein>
<proteinExistence type="predicted"/>
<dbReference type="SMART" id="SM00563">
    <property type="entry name" value="PlsC"/>
    <property type="match status" value="1"/>
</dbReference>
<dbReference type="PANTHER" id="PTHR10434:SF11">
    <property type="entry name" value="1-ACYL-SN-GLYCEROL-3-PHOSPHATE ACYLTRANSFERASE"/>
    <property type="match status" value="1"/>
</dbReference>
<dbReference type="AlphaFoldDB" id="A0A368JWS3"/>
<evidence type="ECO:0000256" key="3">
    <source>
        <dbReference type="ARBA" id="ARBA00023315"/>
    </source>
</evidence>